<dbReference type="InterPro" id="IPR001611">
    <property type="entry name" value="Leu-rich_rpt"/>
</dbReference>
<feature type="chain" id="PRO_5040261311" evidence="6">
    <location>
        <begin position="22"/>
        <end position="402"/>
    </location>
</feature>
<gene>
    <name evidence="7" type="ORF">Cgig2_024476</name>
</gene>
<dbReference type="PANTHER" id="PTHR48009:SF7">
    <property type="entry name" value="LEUCINE-RICH REPEAT (LRR) FAMILY PROTEIN"/>
    <property type="match status" value="1"/>
</dbReference>
<keyword evidence="2" id="KW-0433">Leucine-rich repeat</keyword>
<feature type="signal peptide" evidence="6">
    <location>
        <begin position="1"/>
        <end position="21"/>
    </location>
</feature>
<proteinExistence type="predicted"/>
<dbReference type="AlphaFoldDB" id="A0A9Q1KLR7"/>
<evidence type="ECO:0000256" key="1">
    <source>
        <dbReference type="ARBA" id="ARBA00004370"/>
    </source>
</evidence>
<dbReference type="GO" id="GO:0016020">
    <property type="term" value="C:membrane"/>
    <property type="evidence" value="ECO:0007669"/>
    <property type="project" value="UniProtKB-SubCell"/>
</dbReference>
<reference evidence="7" key="1">
    <citation type="submission" date="2022-04" db="EMBL/GenBank/DDBJ databases">
        <title>Carnegiea gigantea Genome sequencing and assembly v2.</title>
        <authorList>
            <person name="Copetti D."/>
            <person name="Sanderson M.J."/>
            <person name="Burquez A."/>
            <person name="Wojciechowski M.F."/>
        </authorList>
    </citation>
    <scope>NUCLEOTIDE SEQUENCE</scope>
    <source>
        <strain evidence="7">SGP5-SGP5p</strain>
        <tissue evidence="7">Aerial part</tissue>
    </source>
</reference>
<evidence type="ECO:0000313" key="7">
    <source>
        <dbReference type="EMBL" id="KAJ8445270.1"/>
    </source>
</evidence>
<sequence length="402" mass="44704">MALHLLTIAILLMSRLWFIHSVTTPSEVEVLRALKQGIDPNSIPEYSFLSSWDFSLDPCESPGAHFLGVLCFISDDNSSLSRITTLDLDEAGYDGFLTEEIGNLTELTSLNLSKNKFRGPIPDSINKLTKLTTLSISDNFFTGSIPVGMRRLKRLQQLDVSYNKLTGSIPTWIANFRTMISLRMSNNGFSGRIPSLAGLWQLNVLDLSSNQLFGSLPQLPTSLRTLSLSHNVLSGSVHLLWRLRDLKTLDLSDNRFTGSIRGVISLPAVTAVNLSVNWFTEIEVAKFTGRSTMLEVLDVRENRLQGHLPVNLVTIQNLTAINLSNNQFSGPIPRDFGLRLGAPWRRVYLDHNFLVGTVPPEFGSPKIKVKGSLASNCLKCPRNFTMCGEVPHLRQQPKQGKE</sequence>
<dbReference type="PANTHER" id="PTHR48009">
    <property type="entry name" value="LEUCINE-RICH REPEAT (LRR) FAMILY PROTEIN"/>
    <property type="match status" value="1"/>
</dbReference>
<keyword evidence="5" id="KW-0472">Membrane</keyword>
<dbReference type="OrthoDB" id="676979at2759"/>
<keyword evidence="4" id="KW-0677">Repeat</keyword>
<accession>A0A9Q1KLR7</accession>
<evidence type="ECO:0000256" key="6">
    <source>
        <dbReference type="SAM" id="SignalP"/>
    </source>
</evidence>
<organism evidence="7 8">
    <name type="scientific">Carnegiea gigantea</name>
    <dbReference type="NCBI Taxonomy" id="171969"/>
    <lineage>
        <taxon>Eukaryota</taxon>
        <taxon>Viridiplantae</taxon>
        <taxon>Streptophyta</taxon>
        <taxon>Embryophyta</taxon>
        <taxon>Tracheophyta</taxon>
        <taxon>Spermatophyta</taxon>
        <taxon>Magnoliopsida</taxon>
        <taxon>eudicotyledons</taxon>
        <taxon>Gunneridae</taxon>
        <taxon>Pentapetalae</taxon>
        <taxon>Caryophyllales</taxon>
        <taxon>Cactineae</taxon>
        <taxon>Cactaceae</taxon>
        <taxon>Cactoideae</taxon>
        <taxon>Echinocereeae</taxon>
        <taxon>Carnegiea</taxon>
    </lineage>
</organism>
<dbReference type="InterPro" id="IPR053213">
    <property type="entry name" value="RLP29"/>
</dbReference>
<evidence type="ECO:0000256" key="2">
    <source>
        <dbReference type="ARBA" id="ARBA00022614"/>
    </source>
</evidence>
<evidence type="ECO:0000256" key="5">
    <source>
        <dbReference type="ARBA" id="ARBA00023136"/>
    </source>
</evidence>
<evidence type="ECO:0000256" key="4">
    <source>
        <dbReference type="ARBA" id="ARBA00022737"/>
    </source>
</evidence>
<protein>
    <submittedName>
        <fullName evidence="7">Uncharacterized protein</fullName>
    </submittedName>
</protein>
<dbReference type="Pfam" id="PF13855">
    <property type="entry name" value="LRR_8"/>
    <property type="match status" value="1"/>
</dbReference>
<dbReference type="Pfam" id="PF00560">
    <property type="entry name" value="LRR_1"/>
    <property type="match status" value="3"/>
</dbReference>
<name>A0A9Q1KLR7_9CARY</name>
<evidence type="ECO:0000256" key="3">
    <source>
        <dbReference type="ARBA" id="ARBA00022729"/>
    </source>
</evidence>
<dbReference type="Proteomes" id="UP001153076">
    <property type="component" value="Unassembled WGS sequence"/>
</dbReference>
<comment type="subcellular location">
    <subcellularLocation>
        <location evidence="1">Membrane</location>
    </subcellularLocation>
</comment>
<keyword evidence="8" id="KW-1185">Reference proteome</keyword>
<dbReference type="EMBL" id="JAKOGI010000079">
    <property type="protein sequence ID" value="KAJ8445270.1"/>
    <property type="molecule type" value="Genomic_DNA"/>
</dbReference>
<keyword evidence="3 6" id="KW-0732">Signal</keyword>
<evidence type="ECO:0000313" key="8">
    <source>
        <dbReference type="Proteomes" id="UP001153076"/>
    </source>
</evidence>
<dbReference type="FunFam" id="3.80.10.10:FF:000400">
    <property type="entry name" value="Nuclear pore complex protein NUP107"/>
    <property type="match status" value="1"/>
</dbReference>
<dbReference type="SUPFAM" id="SSF52058">
    <property type="entry name" value="L domain-like"/>
    <property type="match status" value="1"/>
</dbReference>
<comment type="caution">
    <text evidence="7">The sequence shown here is derived from an EMBL/GenBank/DDBJ whole genome shotgun (WGS) entry which is preliminary data.</text>
</comment>
<dbReference type="PROSITE" id="PS51450">
    <property type="entry name" value="LRR"/>
    <property type="match status" value="1"/>
</dbReference>
<dbReference type="InterPro" id="IPR032675">
    <property type="entry name" value="LRR_dom_sf"/>
</dbReference>
<dbReference type="Gene3D" id="3.80.10.10">
    <property type="entry name" value="Ribonuclease Inhibitor"/>
    <property type="match status" value="2"/>
</dbReference>
<dbReference type="PRINTS" id="PR00019">
    <property type="entry name" value="LEURICHRPT"/>
</dbReference>